<comment type="caution">
    <text evidence="4">The sequence shown here is derived from an EMBL/GenBank/DDBJ whole genome shotgun (WGS) entry which is preliminary data.</text>
</comment>
<organism evidence="4 5">
    <name type="scientific">Streptantibioticus ferralitis</name>
    <dbReference type="NCBI Taxonomy" id="236510"/>
    <lineage>
        <taxon>Bacteria</taxon>
        <taxon>Bacillati</taxon>
        <taxon>Actinomycetota</taxon>
        <taxon>Actinomycetes</taxon>
        <taxon>Kitasatosporales</taxon>
        <taxon>Streptomycetaceae</taxon>
        <taxon>Streptantibioticus</taxon>
    </lineage>
</organism>
<dbReference type="PANTHER" id="PTHR13789">
    <property type="entry name" value="MONOOXYGENASE"/>
    <property type="match status" value="1"/>
</dbReference>
<evidence type="ECO:0000256" key="2">
    <source>
        <dbReference type="ARBA" id="ARBA00023033"/>
    </source>
</evidence>
<keyword evidence="2" id="KW-0503">Monooxygenase</keyword>
<protein>
    <submittedName>
        <fullName evidence="4">NAD(P)/FAD-dependent oxidoreductase</fullName>
    </submittedName>
</protein>
<dbReference type="Gene3D" id="3.50.50.60">
    <property type="entry name" value="FAD/NAD(P)-binding domain"/>
    <property type="match status" value="1"/>
</dbReference>
<accession>A0ABT5ZCM1</accession>
<dbReference type="Proteomes" id="UP001220022">
    <property type="component" value="Unassembled WGS sequence"/>
</dbReference>
<keyword evidence="5" id="KW-1185">Reference proteome</keyword>
<dbReference type="InterPro" id="IPR050493">
    <property type="entry name" value="FAD-dep_Monooxygenase_BioMet"/>
</dbReference>
<keyword evidence="1" id="KW-0560">Oxidoreductase</keyword>
<dbReference type="RefSeq" id="WP_275823357.1">
    <property type="nucleotide sequence ID" value="NZ_BAAANM010000069.1"/>
</dbReference>
<name>A0ABT5ZCM1_9ACTN</name>
<dbReference type="EMBL" id="JARHTQ010000069">
    <property type="protein sequence ID" value="MDF2261578.1"/>
    <property type="molecule type" value="Genomic_DNA"/>
</dbReference>
<dbReference type="InterPro" id="IPR002938">
    <property type="entry name" value="FAD-bd"/>
</dbReference>
<evidence type="ECO:0000256" key="1">
    <source>
        <dbReference type="ARBA" id="ARBA00023002"/>
    </source>
</evidence>
<evidence type="ECO:0000313" key="4">
    <source>
        <dbReference type="EMBL" id="MDF2261578.1"/>
    </source>
</evidence>
<dbReference type="InterPro" id="IPR036188">
    <property type="entry name" value="FAD/NAD-bd_sf"/>
</dbReference>
<dbReference type="PANTHER" id="PTHR13789:SF309">
    <property type="entry name" value="PUTATIVE (AFU_ORTHOLOGUE AFUA_6G14510)-RELATED"/>
    <property type="match status" value="1"/>
</dbReference>
<proteinExistence type="predicted"/>
<evidence type="ECO:0000313" key="5">
    <source>
        <dbReference type="Proteomes" id="UP001220022"/>
    </source>
</evidence>
<feature type="domain" description="FAD-binding" evidence="3">
    <location>
        <begin position="8"/>
        <end position="348"/>
    </location>
</feature>
<sequence>MSNRINTALVIGGGVAGPVTVMALRQAGIEATVYEAYDGTAEGVGAALGLAPNGLAALDAIGAGDLVRGLGDPMNSIVLQSWNGKRLAEIGNPGTLEATRLVMRSDLYQALYAEARARGIRIEHGKRLVGVEEGKDTVTAQFADGTTATGELLIGADGIRSTVRNLIDPAAPQPRYAGLQGFGSVSTLAGAVPDTGGKMLMTFGKRAFFGLQVLGGNAVWFVNLPHPQPMTQAKAVAYGAERWLKVLADACADDRTPALELIRHTDPAELLITGPMENIPLLPHWSRGRMVLVGDAAHAPSSSSGQGASLAIESAVELARCTRDLPLDQALKQYEALRRPRVERIIKQAERTNSNKAAGPVGRVLRDALMPIGMKLMNPEKLSAHLRHRIDWAAPAA</sequence>
<evidence type="ECO:0000259" key="3">
    <source>
        <dbReference type="Pfam" id="PF01494"/>
    </source>
</evidence>
<gene>
    <name evidence="4" type="ORF">P2L57_39460</name>
</gene>
<dbReference type="SUPFAM" id="SSF51905">
    <property type="entry name" value="FAD/NAD(P)-binding domain"/>
    <property type="match status" value="1"/>
</dbReference>
<dbReference type="PRINTS" id="PR00420">
    <property type="entry name" value="RNGMNOXGNASE"/>
</dbReference>
<dbReference type="Pfam" id="PF01494">
    <property type="entry name" value="FAD_binding_3"/>
    <property type="match status" value="1"/>
</dbReference>
<reference evidence="4 5" key="1">
    <citation type="submission" date="2023-03" db="EMBL/GenBank/DDBJ databases">
        <title>Draft genome sequence of type strain Streptomyces ferralitis JCM 14344.</title>
        <authorList>
            <person name="Klaysubun C."/>
            <person name="Duangmal K."/>
        </authorList>
    </citation>
    <scope>NUCLEOTIDE SEQUENCE [LARGE SCALE GENOMIC DNA]</scope>
    <source>
        <strain evidence="4 5">JCM 14344</strain>
    </source>
</reference>